<evidence type="ECO:0000256" key="2">
    <source>
        <dbReference type="ARBA" id="ARBA00022692"/>
    </source>
</evidence>
<feature type="transmembrane region" description="Helical" evidence="5">
    <location>
        <begin position="97"/>
        <end position="119"/>
    </location>
</feature>
<feature type="transmembrane region" description="Helical" evidence="5">
    <location>
        <begin position="261"/>
        <end position="289"/>
    </location>
</feature>
<dbReference type="InterPro" id="IPR007568">
    <property type="entry name" value="RTA1"/>
</dbReference>
<evidence type="ECO:0000256" key="1">
    <source>
        <dbReference type="ARBA" id="ARBA00004141"/>
    </source>
</evidence>
<gene>
    <name evidence="6" type="ORF">Tdes44962_MAKER06609</name>
</gene>
<evidence type="ECO:0000313" key="7">
    <source>
        <dbReference type="Proteomes" id="UP001138500"/>
    </source>
</evidence>
<feature type="transmembrane region" description="Helical" evidence="5">
    <location>
        <begin position="63"/>
        <end position="85"/>
    </location>
</feature>
<accession>A0A9W7T1M6</accession>
<protein>
    <submittedName>
        <fullName evidence="6">RTA1 like protein</fullName>
    </submittedName>
</protein>
<dbReference type="GO" id="GO:0005886">
    <property type="term" value="C:plasma membrane"/>
    <property type="evidence" value="ECO:0007669"/>
    <property type="project" value="TreeGrafter"/>
</dbReference>
<keyword evidence="4 5" id="KW-0472">Membrane</keyword>
<evidence type="ECO:0000256" key="3">
    <source>
        <dbReference type="ARBA" id="ARBA00022989"/>
    </source>
</evidence>
<keyword evidence="7" id="KW-1185">Reference proteome</keyword>
<comment type="caution">
    <text evidence="6">The sequence shown here is derived from an EMBL/GenBank/DDBJ whole genome shotgun (WGS) entry which is preliminary data.</text>
</comment>
<reference evidence="6 7" key="1">
    <citation type="journal article" date="2018" name="IMA Fungus">
        <title>IMA Genome-F 10: Nine draft genome sequences of Claviceps purpurea s.lat., including C. arundinis, C. humidiphila, and C. cf. spartinae, pseudomolecules for the pitch canker pathogen Fusarium circinatum, draft genome of Davidsoniella eucalypti, Grosmannia galeiformis, Quambalaria eucalypti, and Teratosphaeria destructans.</title>
        <authorList>
            <person name="Wingfield B.D."/>
            <person name="Liu M."/>
            <person name="Nguyen H.D."/>
            <person name="Lane F.A."/>
            <person name="Morgan S.W."/>
            <person name="De Vos L."/>
            <person name="Wilken P.M."/>
            <person name="Duong T.A."/>
            <person name="Aylward J."/>
            <person name="Coetzee M.P."/>
            <person name="Dadej K."/>
            <person name="De Beer Z.W."/>
            <person name="Findlay W."/>
            <person name="Havenga M."/>
            <person name="Kolarik M."/>
            <person name="Menzies J.G."/>
            <person name="Naidoo K."/>
            <person name="Pochopski O."/>
            <person name="Shoukouhi P."/>
            <person name="Santana Q.C."/>
            <person name="Seifert K.A."/>
            <person name="Soal N."/>
            <person name="Steenkamp E.T."/>
            <person name="Tatham C.T."/>
            <person name="van der Nest M.A."/>
            <person name="Wingfield M.J."/>
        </authorList>
    </citation>
    <scope>NUCLEOTIDE SEQUENCE [LARGE SCALE GENOMIC DNA]</scope>
    <source>
        <strain evidence="6">CMW44962</strain>
    </source>
</reference>
<dbReference type="EMBL" id="RIBY02000058">
    <property type="protein sequence ID" value="KAH9845483.1"/>
    <property type="molecule type" value="Genomic_DNA"/>
</dbReference>
<feature type="transmembrane region" description="Helical" evidence="5">
    <location>
        <begin position="175"/>
        <end position="199"/>
    </location>
</feature>
<keyword evidence="2 5" id="KW-0812">Transmembrane</keyword>
<organism evidence="6 7">
    <name type="scientific">Teratosphaeria destructans</name>
    <dbReference type="NCBI Taxonomy" id="418781"/>
    <lineage>
        <taxon>Eukaryota</taxon>
        <taxon>Fungi</taxon>
        <taxon>Dikarya</taxon>
        <taxon>Ascomycota</taxon>
        <taxon>Pezizomycotina</taxon>
        <taxon>Dothideomycetes</taxon>
        <taxon>Dothideomycetidae</taxon>
        <taxon>Mycosphaerellales</taxon>
        <taxon>Teratosphaeriaceae</taxon>
        <taxon>Teratosphaeria</taxon>
    </lineage>
</organism>
<dbReference type="PANTHER" id="PTHR31465">
    <property type="entry name" value="PROTEIN RTA1-RELATED"/>
    <property type="match status" value="1"/>
</dbReference>
<dbReference type="GO" id="GO:0000324">
    <property type="term" value="C:fungal-type vacuole"/>
    <property type="evidence" value="ECO:0007669"/>
    <property type="project" value="TreeGrafter"/>
</dbReference>
<dbReference type="PANTHER" id="PTHR31465:SF9">
    <property type="entry name" value="SPHINGOID LONG-CHAIN BASE TRANSPORTER RSB1"/>
    <property type="match status" value="1"/>
</dbReference>
<evidence type="ECO:0000313" key="6">
    <source>
        <dbReference type="EMBL" id="KAH9845483.1"/>
    </source>
</evidence>
<reference evidence="6 7" key="2">
    <citation type="journal article" date="2021" name="Curr. Genet.">
        <title>Genetic response to nitrogen starvation in the aggressive Eucalyptus foliar pathogen Teratosphaeria destructans.</title>
        <authorList>
            <person name="Havenga M."/>
            <person name="Wingfield B.D."/>
            <person name="Wingfield M.J."/>
            <person name="Dreyer L.L."/>
            <person name="Roets F."/>
            <person name="Aylward J."/>
        </authorList>
    </citation>
    <scope>NUCLEOTIDE SEQUENCE [LARGE SCALE GENOMIC DNA]</scope>
    <source>
        <strain evidence="6">CMW44962</strain>
    </source>
</reference>
<dbReference type="OrthoDB" id="4521223at2759"/>
<comment type="subcellular location">
    <subcellularLocation>
        <location evidence="1">Membrane</location>
        <topology evidence="1">Multi-pass membrane protein</topology>
    </subcellularLocation>
</comment>
<evidence type="ECO:0000256" key="5">
    <source>
        <dbReference type="SAM" id="Phobius"/>
    </source>
</evidence>
<keyword evidence="3 5" id="KW-1133">Transmembrane helix</keyword>
<dbReference type="Pfam" id="PF04479">
    <property type="entry name" value="RTA1"/>
    <property type="match status" value="1"/>
</dbReference>
<evidence type="ECO:0000256" key="4">
    <source>
        <dbReference type="ARBA" id="ARBA00023136"/>
    </source>
</evidence>
<feature type="transmembrane region" description="Helical" evidence="5">
    <location>
        <begin position="31"/>
        <end position="51"/>
    </location>
</feature>
<proteinExistence type="predicted"/>
<dbReference type="Proteomes" id="UP001138500">
    <property type="component" value="Unassembled WGS sequence"/>
</dbReference>
<feature type="transmembrane region" description="Helical" evidence="5">
    <location>
        <begin position="140"/>
        <end position="160"/>
    </location>
</feature>
<name>A0A9W7T1M6_9PEZI</name>
<sequence length="339" mass="37005">MAIDPYANCNLTVTDESQCTLETCCLAQSNFLYIPAYGANLFFTIFFAVAIPPQFVLGILYKTWGFAIALIVGLVLEVLGYVARLEIHDNPFDNNAFLLYLIAATIAPVFISAGIYLCLSRIIVIYGQSNSRFAPRTVALAFMASDFLSLLLQAVGGAIADTADDEGTKQSGIDIMIAGLVLQAVSLAVFLLVVADFGVRCRQGVLDMSAEKQKTRDRFIFKAFMASLLLATVAVLIRSIFRVAELWGGFSGKLWNDETDFLVLDGAMIGLAVVCLTASHPGVAFGGMWRTANWSFKGRKRDDLNGLERENNLREEALKISGLDCPRAETLERHGQGQT</sequence>
<dbReference type="AlphaFoldDB" id="A0A9W7T1M6"/>
<feature type="transmembrane region" description="Helical" evidence="5">
    <location>
        <begin position="219"/>
        <end position="241"/>
    </location>
</feature>